<evidence type="ECO:0000313" key="9">
    <source>
        <dbReference type="Proteomes" id="UP000597507"/>
    </source>
</evidence>
<dbReference type="Proteomes" id="UP000597507">
    <property type="component" value="Unassembled WGS sequence"/>
</dbReference>
<keyword evidence="5 6" id="KW-0408">Iron</keyword>
<evidence type="ECO:0000256" key="7">
    <source>
        <dbReference type="PIRSR" id="PIRSR000027-2"/>
    </source>
</evidence>
<keyword evidence="2 7" id="KW-0349">Heme</keyword>
<evidence type="ECO:0000256" key="5">
    <source>
        <dbReference type="ARBA" id="ARBA00023004"/>
    </source>
</evidence>
<dbReference type="GO" id="GO:0005506">
    <property type="term" value="F:iron ion binding"/>
    <property type="evidence" value="ECO:0007669"/>
    <property type="project" value="InterPro"/>
</dbReference>
<proteinExistence type="predicted"/>
<evidence type="ECO:0000256" key="2">
    <source>
        <dbReference type="ARBA" id="ARBA00022617"/>
    </source>
</evidence>
<dbReference type="PROSITE" id="PS51009">
    <property type="entry name" value="CYTCII"/>
    <property type="match status" value="1"/>
</dbReference>
<dbReference type="GO" id="GO:0009055">
    <property type="term" value="F:electron transfer activity"/>
    <property type="evidence" value="ECO:0007669"/>
    <property type="project" value="InterPro"/>
</dbReference>
<evidence type="ECO:0000313" key="8">
    <source>
        <dbReference type="EMBL" id="GGG44358.1"/>
    </source>
</evidence>
<feature type="binding site" description="axial binding residue" evidence="6">
    <location>
        <position position="138"/>
    </location>
    <ligand>
        <name>heme c</name>
        <dbReference type="ChEBI" id="CHEBI:61717"/>
    </ligand>
    <ligandPart>
        <name>Fe</name>
        <dbReference type="ChEBI" id="CHEBI:18248"/>
    </ligandPart>
</feature>
<dbReference type="InterPro" id="IPR012127">
    <property type="entry name" value="Cyt_c_prime"/>
</dbReference>
<comment type="PTM">
    <text evidence="7">Binds 1 heme group per subunit.</text>
</comment>
<dbReference type="EMBL" id="BMKS01000013">
    <property type="protein sequence ID" value="GGG44358.1"/>
    <property type="molecule type" value="Genomic_DNA"/>
</dbReference>
<evidence type="ECO:0000256" key="4">
    <source>
        <dbReference type="ARBA" id="ARBA00022982"/>
    </source>
</evidence>
<dbReference type="Gene3D" id="1.20.120.10">
    <property type="entry name" value="Cytochrome c/b562"/>
    <property type="match status" value="1"/>
</dbReference>
<dbReference type="InterPro" id="IPR002321">
    <property type="entry name" value="Cyt_c_II"/>
</dbReference>
<name>A0A8J3EC89_9PROT</name>
<reference evidence="8 9" key="1">
    <citation type="journal article" date="2014" name="Int. J. Syst. Evol. Microbiol.">
        <title>Complete genome sequence of Corynebacterium casei LMG S-19264T (=DSM 44701T), isolated from a smear-ripened cheese.</title>
        <authorList>
            <consortium name="US DOE Joint Genome Institute (JGI-PGF)"/>
            <person name="Walter F."/>
            <person name="Albersmeier A."/>
            <person name="Kalinowski J."/>
            <person name="Ruckert C."/>
        </authorList>
    </citation>
    <scope>NUCLEOTIDE SEQUENCE [LARGE SCALE GENOMIC DNA]</scope>
    <source>
        <strain evidence="8 9">CGMCC 1.16330</strain>
    </source>
</reference>
<gene>
    <name evidence="8" type="ORF">GCM10010964_34710</name>
</gene>
<protein>
    <recommendedName>
        <fullName evidence="10">Cytochrome c</fullName>
    </recommendedName>
</protein>
<comment type="caution">
    <text evidence="8">The sequence shown here is derived from an EMBL/GenBank/DDBJ whole genome shotgun (WGS) entry which is preliminary data.</text>
</comment>
<evidence type="ECO:0000256" key="3">
    <source>
        <dbReference type="ARBA" id="ARBA00022723"/>
    </source>
</evidence>
<evidence type="ECO:0000256" key="1">
    <source>
        <dbReference type="ARBA" id="ARBA00022448"/>
    </source>
</evidence>
<dbReference type="InterPro" id="IPR010980">
    <property type="entry name" value="Cyt_c/b562"/>
</dbReference>
<accession>A0A8J3EC89</accession>
<dbReference type="SUPFAM" id="SSF47175">
    <property type="entry name" value="Cytochromes"/>
    <property type="match status" value="1"/>
</dbReference>
<sequence length="147" mass="15688">MGWTLAVVMTAAGGGTAVAQPPPQDLGAERRALMRQQLQAVRAIAPVAQGGGEPQSVREQAESLVATGRRKLELFPPGSDRDDDRARPEIWTHRAEFDRAGQALVEAAERLAAAAAAGDRAAFQPAFQATTAACGACHERFQFPQRR</sequence>
<dbReference type="RefSeq" id="WP_188902546.1">
    <property type="nucleotide sequence ID" value="NZ_BMKS01000013.1"/>
</dbReference>
<keyword evidence="3 6" id="KW-0479">Metal-binding</keyword>
<dbReference type="AlphaFoldDB" id="A0A8J3EC89"/>
<dbReference type="GO" id="GO:0042597">
    <property type="term" value="C:periplasmic space"/>
    <property type="evidence" value="ECO:0007669"/>
    <property type="project" value="InterPro"/>
</dbReference>
<keyword evidence="4" id="KW-0249">Electron transport</keyword>
<feature type="binding site" description="covalent" evidence="7">
    <location>
        <position position="134"/>
    </location>
    <ligand>
        <name>heme c</name>
        <dbReference type="ChEBI" id="CHEBI:61717"/>
    </ligand>
</feature>
<keyword evidence="9" id="KW-1185">Reference proteome</keyword>
<dbReference type="GO" id="GO:0020037">
    <property type="term" value="F:heme binding"/>
    <property type="evidence" value="ECO:0007669"/>
    <property type="project" value="InterPro"/>
</dbReference>
<dbReference type="PIRSF" id="PIRSF000027">
    <property type="entry name" value="Cytc_c_prime"/>
    <property type="match status" value="1"/>
</dbReference>
<dbReference type="GO" id="GO:0022900">
    <property type="term" value="P:electron transport chain"/>
    <property type="evidence" value="ECO:0007669"/>
    <property type="project" value="InterPro"/>
</dbReference>
<feature type="binding site" description="covalent" evidence="7">
    <location>
        <position position="137"/>
    </location>
    <ligand>
        <name>heme c</name>
        <dbReference type="ChEBI" id="CHEBI:61717"/>
    </ligand>
</feature>
<dbReference type="Pfam" id="PF01322">
    <property type="entry name" value="Cytochrom_C_2"/>
    <property type="match status" value="1"/>
</dbReference>
<evidence type="ECO:0000256" key="6">
    <source>
        <dbReference type="PIRSR" id="PIRSR000027-1"/>
    </source>
</evidence>
<organism evidence="8 9">
    <name type="scientific">Caldovatus sediminis</name>
    <dbReference type="NCBI Taxonomy" id="2041189"/>
    <lineage>
        <taxon>Bacteria</taxon>
        <taxon>Pseudomonadati</taxon>
        <taxon>Pseudomonadota</taxon>
        <taxon>Alphaproteobacteria</taxon>
        <taxon>Acetobacterales</taxon>
        <taxon>Roseomonadaceae</taxon>
        <taxon>Caldovatus</taxon>
    </lineage>
</organism>
<keyword evidence="1" id="KW-0813">Transport</keyword>
<evidence type="ECO:0008006" key="10">
    <source>
        <dbReference type="Google" id="ProtNLM"/>
    </source>
</evidence>